<feature type="binding site" evidence="4">
    <location>
        <position position="131"/>
    </location>
    <ligand>
        <name>S-adenosyl-L-methionine</name>
        <dbReference type="ChEBI" id="CHEBI:59789"/>
    </ligand>
</feature>
<dbReference type="Pfam" id="PF01596">
    <property type="entry name" value="Methyltransf_3"/>
    <property type="match status" value="1"/>
</dbReference>
<comment type="similarity">
    <text evidence="4">Belongs to the class I-like SAM-binding methyltransferase superfamily. Cation-dependent O-methyltransferase family.</text>
</comment>
<dbReference type="AlphaFoldDB" id="A0A9J6QR63"/>
<accession>A0A9J6QR63</accession>
<feature type="binding site" evidence="4">
    <location>
        <position position="68"/>
    </location>
    <ligand>
        <name>S-adenosyl-L-methionine</name>
        <dbReference type="ChEBI" id="CHEBI:59789"/>
    </ligand>
</feature>
<keyword evidence="6" id="KW-1185">Reference proteome</keyword>
<evidence type="ECO:0000313" key="6">
    <source>
        <dbReference type="Proteomes" id="UP001065549"/>
    </source>
</evidence>
<feature type="binding site" evidence="4">
    <location>
        <position position="85"/>
    </location>
    <ligand>
        <name>S-adenosyl-L-methionine</name>
        <dbReference type="ChEBI" id="CHEBI:59789"/>
    </ligand>
</feature>
<feature type="binding site" evidence="4">
    <location>
        <position position="158"/>
    </location>
    <ligand>
        <name>Mg(2+)</name>
        <dbReference type="ChEBI" id="CHEBI:18420"/>
    </ligand>
</feature>
<keyword evidence="1 4" id="KW-0489">Methyltransferase</keyword>
<dbReference type="Proteomes" id="UP001065549">
    <property type="component" value="Unassembled WGS sequence"/>
</dbReference>
<dbReference type="InterPro" id="IPR029063">
    <property type="entry name" value="SAM-dependent_MTases_sf"/>
</dbReference>
<dbReference type="InterPro" id="IPR002935">
    <property type="entry name" value="SAM_O-MeTrfase"/>
</dbReference>
<proteinExistence type="inferred from homology"/>
<dbReference type="GO" id="GO:0030488">
    <property type="term" value="P:tRNA methylation"/>
    <property type="evidence" value="ECO:0007669"/>
    <property type="project" value="UniProtKB-UniRule"/>
</dbReference>
<sequence>MNIINDKVTAYIDALYQPMDSRLALLRQQAEEDNVPIILRDTETFLMNLLRIRKPVKILEIGTAVGYSAACMAKTCPFSRIITIEADPQIGMTARKNIEMLGLQDRVQVILGPGQEVLDQLTGPFDFVFIDASKSNYRTFWDKTLPICSSEAVIVCDNVLLKGMIVSEEYDPRKKHKTHIRKLRDFLTHITQTDCADTSLLPIGDGVSFSVLKG</sequence>
<dbReference type="PROSITE" id="PS51682">
    <property type="entry name" value="SAM_OMT_I"/>
    <property type="match status" value="1"/>
</dbReference>
<dbReference type="HAMAP" id="MF_02217">
    <property type="entry name" value="TrmR_methyltr"/>
    <property type="match status" value="1"/>
</dbReference>
<dbReference type="EMBL" id="JAOSHN010000002">
    <property type="protein sequence ID" value="MCU7377884.1"/>
    <property type="molecule type" value="Genomic_DNA"/>
</dbReference>
<dbReference type="EC" id="2.1.1.-" evidence="4"/>
<feature type="binding site" evidence="4">
    <location>
        <position position="131"/>
    </location>
    <ligand>
        <name>Mg(2+)</name>
        <dbReference type="ChEBI" id="CHEBI:18420"/>
    </ligand>
</feature>
<dbReference type="GO" id="GO:0008757">
    <property type="term" value="F:S-adenosylmethionine-dependent methyltransferase activity"/>
    <property type="evidence" value="ECO:0007669"/>
    <property type="project" value="TreeGrafter"/>
</dbReference>
<dbReference type="PANTHER" id="PTHR10509:SF14">
    <property type="entry name" value="CAFFEOYL-COA O-METHYLTRANSFERASE 3-RELATED"/>
    <property type="match status" value="1"/>
</dbReference>
<keyword evidence="4" id="KW-0479">Metal-binding</keyword>
<evidence type="ECO:0000256" key="2">
    <source>
        <dbReference type="ARBA" id="ARBA00022679"/>
    </source>
</evidence>
<feature type="binding site" evidence="4">
    <location>
        <position position="38"/>
    </location>
    <ligand>
        <name>S-adenosyl-L-methionine</name>
        <dbReference type="ChEBI" id="CHEBI:59789"/>
    </ligand>
</feature>
<evidence type="ECO:0000313" key="5">
    <source>
        <dbReference type="EMBL" id="MCU7377884.1"/>
    </source>
</evidence>
<keyword evidence="4" id="KW-0819">tRNA processing</keyword>
<dbReference type="PANTHER" id="PTHR10509">
    <property type="entry name" value="O-METHYLTRANSFERASE-RELATED"/>
    <property type="match status" value="1"/>
</dbReference>
<dbReference type="SUPFAM" id="SSF53335">
    <property type="entry name" value="S-adenosyl-L-methionine-dependent methyltransferases"/>
    <property type="match status" value="1"/>
</dbReference>
<keyword evidence="4" id="KW-0460">Magnesium</keyword>
<keyword evidence="3 4" id="KW-0949">S-adenosyl-L-methionine</keyword>
<dbReference type="RefSeq" id="WP_148395167.1">
    <property type="nucleotide sequence ID" value="NZ_JAJAGH010000006.1"/>
</dbReference>
<dbReference type="Gene3D" id="3.40.50.150">
    <property type="entry name" value="Vaccinia Virus protein VP39"/>
    <property type="match status" value="1"/>
</dbReference>
<protein>
    <recommendedName>
        <fullName evidence="4">tRNA 5-hydroxyuridine methyltransferase</fullName>
        <ecNumber evidence="4">2.1.1.-</ecNumber>
    </recommendedName>
    <alternativeName>
        <fullName evidence="4">ho5U methyltransferase</fullName>
    </alternativeName>
</protein>
<comment type="caution">
    <text evidence="5">The sequence shown here is derived from an EMBL/GenBank/DDBJ whole genome shotgun (WGS) entry which is preliminary data.</text>
</comment>
<dbReference type="GO" id="GO:0016300">
    <property type="term" value="F:tRNA (uridine) methyltransferase activity"/>
    <property type="evidence" value="ECO:0007669"/>
    <property type="project" value="UniProtKB-UniRule"/>
</dbReference>
<comment type="caution">
    <text evidence="4">Lacks conserved residue(s) required for the propagation of feature annotation.</text>
</comment>
<dbReference type="InterPro" id="IPR050362">
    <property type="entry name" value="Cation-dep_OMT"/>
</dbReference>
<keyword evidence="2 4" id="KW-0808">Transferase</keyword>
<comment type="catalytic activity">
    <reaction evidence="4">
        <text>5-hydroxyuridine(34) in tRNA + S-adenosyl-L-methionine = 5-methoxyuridine(34) in tRNA + S-adenosyl-L-homocysteine + H(+)</text>
        <dbReference type="Rhea" id="RHEA:60524"/>
        <dbReference type="Rhea" id="RHEA-COMP:13381"/>
        <dbReference type="Rhea" id="RHEA-COMP:15591"/>
        <dbReference type="ChEBI" id="CHEBI:15378"/>
        <dbReference type="ChEBI" id="CHEBI:57856"/>
        <dbReference type="ChEBI" id="CHEBI:59789"/>
        <dbReference type="ChEBI" id="CHEBI:136877"/>
        <dbReference type="ChEBI" id="CHEBI:143860"/>
    </reaction>
</comment>
<evidence type="ECO:0000256" key="4">
    <source>
        <dbReference type="HAMAP-Rule" id="MF_02217"/>
    </source>
</evidence>
<gene>
    <name evidence="4" type="primary">trmR</name>
    <name evidence="5" type="ORF">OBO34_05905</name>
</gene>
<reference evidence="5" key="1">
    <citation type="submission" date="2022-09" db="EMBL/GenBank/DDBJ databases">
        <title>Culturomic study of gut microbiota in children with autism spectrum disorder.</title>
        <authorList>
            <person name="Efimov B.A."/>
            <person name="Chaplin A.V."/>
            <person name="Sokolova S.R."/>
            <person name="Pikina A.P."/>
            <person name="Korzhanova M."/>
            <person name="Belova V."/>
            <person name="Korostin D."/>
        </authorList>
    </citation>
    <scope>NUCLEOTIDE SEQUENCE</scope>
    <source>
        <strain evidence="5">ASD5510</strain>
    </source>
</reference>
<comment type="function">
    <text evidence="4">Catalyzes the methylation of 5-hydroxyuridine (ho5U) to form 5-methoxyuridine (mo5U) at position 34 in tRNAs.</text>
</comment>
<evidence type="ECO:0000256" key="3">
    <source>
        <dbReference type="ARBA" id="ARBA00022691"/>
    </source>
</evidence>
<name>A0A9J6QR63_9FIRM</name>
<dbReference type="InterPro" id="IPR043675">
    <property type="entry name" value="TrmR_methyltr"/>
</dbReference>
<feature type="binding site" evidence="4">
    <location>
        <position position="157"/>
    </location>
    <ligand>
        <name>Mg(2+)</name>
        <dbReference type="ChEBI" id="CHEBI:18420"/>
    </ligand>
</feature>
<comment type="subunit">
    <text evidence="4">Homodimer.</text>
</comment>
<evidence type="ECO:0000256" key="1">
    <source>
        <dbReference type="ARBA" id="ARBA00022603"/>
    </source>
</evidence>
<dbReference type="GO" id="GO:0008171">
    <property type="term" value="F:O-methyltransferase activity"/>
    <property type="evidence" value="ECO:0007669"/>
    <property type="project" value="InterPro"/>
</dbReference>
<dbReference type="GO" id="GO:0000287">
    <property type="term" value="F:magnesium ion binding"/>
    <property type="evidence" value="ECO:0007669"/>
    <property type="project" value="UniProtKB-UniRule"/>
</dbReference>
<organism evidence="5 6">
    <name type="scientific">Hominibacterium faecale</name>
    <dbReference type="NCBI Taxonomy" id="2839743"/>
    <lineage>
        <taxon>Bacteria</taxon>
        <taxon>Bacillati</taxon>
        <taxon>Bacillota</taxon>
        <taxon>Clostridia</taxon>
        <taxon>Peptostreptococcales</taxon>
        <taxon>Anaerovoracaceae</taxon>
        <taxon>Hominibacterium</taxon>
    </lineage>
</organism>
<dbReference type="CDD" id="cd02440">
    <property type="entry name" value="AdoMet_MTases"/>
    <property type="match status" value="1"/>
</dbReference>